<accession>A0ABT7LW25</accession>
<keyword evidence="2" id="KW-1185">Reference proteome</keyword>
<dbReference type="EMBL" id="JASUZV010000013">
    <property type="protein sequence ID" value="MDL5044153.1"/>
    <property type="molecule type" value="Genomic_DNA"/>
</dbReference>
<sequence>MFYTNFETDVDENTISLASSFIYSSEDDYQGKPLFFNDLSVPLYWELWTLGITTYLFDGKDRRANIIFRENVRERTVKQVEWFGQGEKVVAIDDYNRYGWRTKQRLLDDEGRALMDIYFNRAQEEVLLHYIQEDYLIHQGSVGRDRIFSGKDDVIKFVLGQILKSDETIICMDPNLLPLLQAERLVYCSASHDGLEHIQNQVSHTLIANYYPQEERRPGLIYLAGAEQEEAKTFTPQAMVMTASENIEGLAGLVDKFSDIAFHIAALTSMGPKLTCLEEKTNVHLYPGISRKKYRELLRKSSIYLDLNYGSEVSDVTLEAIANEQLLYGLASTVHRQYYKALPTVFASVEEMGQSIRQLLQEQDCYPRALKAQKEALKLADRAEIMAFFNQLEGGER</sequence>
<gene>
    <name evidence="1" type="ORF">QRD39_08555</name>
</gene>
<dbReference type="Proteomes" id="UP001529255">
    <property type="component" value="Unassembled WGS sequence"/>
</dbReference>
<comment type="caution">
    <text evidence="1">The sequence shown here is derived from an EMBL/GenBank/DDBJ whole genome shotgun (WGS) entry which is preliminary data.</text>
</comment>
<reference evidence="1 2" key="1">
    <citation type="submission" date="2023-06" db="EMBL/GenBank/DDBJ databases">
        <title>A potential novel species of Streptococcus isolated from human milk sample.</title>
        <authorList>
            <person name="Nguyen H.V."/>
            <person name="Trinh A.T.V."/>
            <person name="Hoang A.T.L."/>
            <person name="Bui L.N.H."/>
            <person name="Tran Q.T.L."/>
            <person name="Trinh T."/>
        </authorList>
    </citation>
    <scope>NUCLEOTIDE SEQUENCE [LARGE SCALE GENOMIC DNA]</scope>
    <source>
        <strain evidence="1 2">VTCC 12812</strain>
    </source>
</reference>
<protein>
    <submittedName>
        <fullName evidence="1">Accessory Sec system glycosyltransferase GtfB</fullName>
    </submittedName>
</protein>
<evidence type="ECO:0000313" key="1">
    <source>
        <dbReference type="EMBL" id="MDL5044153.1"/>
    </source>
</evidence>
<evidence type="ECO:0000313" key="2">
    <source>
        <dbReference type="Proteomes" id="UP001529255"/>
    </source>
</evidence>
<proteinExistence type="predicted"/>
<dbReference type="RefSeq" id="WP_285956229.1">
    <property type="nucleotide sequence ID" value="NZ_JASUZV010000013.1"/>
</dbReference>
<name>A0ABT7LW25_9STRE</name>
<organism evidence="1 2">
    <name type="scientific">Streptococcus raffinosi</name>
    <dbReference type="NCBI Taxonomy" id="3053355"/>
    <lineage>
        <taxon>Bacteria</taxon>
        <taxon>Bacillati</taxon>
        <taxon>Bacillota</taxon>
        <taxon>Bacilli</taxon>
        <taxon>Lactobacillales</taxon>
        <taxon>Streptococcaceae</taxon>
        <taxon>Streptococcus</taxon>
    </lineage>
</organism>